<dbReference type="Proteomes" id="UP000239757">
    <property type="component" value="Unassembled WGS sequence"/>
</dbReference>
<protein>
    <submittedName>
        <fullName evidence="1">Uncharacterized protein</fullName>
    </submittedName>
</protein>
<organism evidence="1 2">
    <name type="scientific">Gossypium barbadense</name>
    <name type="common">Sea Island cotton</name>
    <name type="synonym">Hibiscus barbadensis</name>
    <dbReference type="NCBI Taxonomy" id="3634"/>
    <lineage>
        <taxon>Eukaryota</taxon>
        <taxon>Viridiplantae</taxon>
        <taxon>Streptophyta</taxon>
        <taxon>Embryophyta</taxon>
        <taxon>Tracheophyta</taxon>
        <taxon>Spermatophyta</taxon>
        <taxon>Magnoliopsida</taxon>
        <taxon>eudicotyledons</taxon>
        <taxon>Gunneridae</taxon>
        <taxon>Pentapetalae</taxon>
        <taxon>rosids</taxon>
        <taxon>malvids</taxon>
        <taxon>Malvales</taxon>
        <taxon>Malvaceae</taxon>
        <taxon>Malvoideae</taxon>
        <taxon>Gossypium</taxon>
    </lineage>
</organism>
<evidence type="ECO:0000313" key="2">
    <source>
        <dbReference type="Proteomes" id="UP000239757"/>
    </source>
</evidence>
<proteinExistence type="predicted"/>
<gene>
    <name evidence="1" type="ORF">GOBAR_AA02872</name>
</gene>
<reference evidence="1 2" key="1">
    <citation type="submission" date="2015-01" db="EMBL/GenBank/DDBJ databases">
        <title>Genome of allotetraploid Gossypium barbadense reveals genomic plasticity and fiber elongation in cotton evolution.</title>
        <authorList>
            <person name="Chen X."/>
            <person name="Liu X."/>
            <person name="Zhao B."/>
            <person name="Zheng H."/>
            <person name="Hu Y."/>
            <person name="Lu G."/>
            <person name="Yang C."/>
            <person name="Chen J."/>
            <person name="Shan C."/>
            <person name="Zhang L."/>
            <person name="Zhou Y."/>
            <person name="Wang L."/>
            <person name="Guo W."/>
            <person name="Bai Y."/>
            <person name="Ruan J."/>
            <person name="Shangguan X."/>
            <person name="Mao Y."/>
            <person name="Jiang J."/>
            <person name="Zhu Y."/>
            <person name="Lei J."/>
            <person name="Kang H."/>
            <person name="Chen S."/>
            <person name="He X."/>
            <person name="Wang R."/>
            <person name="Wang Y."/>
            <person name="Chen J."/>
            <person name="Wang L."/>
            <person name="Yu S."/>
            <person name="Wang B."/>
            <person name="Wei J."/>
            <person name="Song S."/>
            <person name="Lu X."/>
            <person name="Gao Z."/>
            <person name="Gu W."/>
            <person name="Deng X."/>
            <person name="Ma D."/>
            <person name="Wang S."/>
            <person name="Liang W."/>
            <person name="Fang L."/>
            <person name="Cai C."/>
            <person name="Zhu X."/>
            <person name="Zhou B."/>
            <person name="Zhang Y."/>
            <person name="Chen Z."/>
            <person name="Xu S."/>
            <person name="Zhu R."/>
            <person name="Wang S."/>
            <person name="Zhang T."/>
            <person name="Zhao G."/>
        </authorList>
    </citation>
    <scope>NUCLEOTIDE SEQUENCE [LARGE SCALE GENOMIC DNA]</scope>
    <source>
        <strain evidence="2">cv. Xinhai21</strain>
        <tissue evidence="1">Leaf</tissue>
    </source>
</reference>
<dbReference type="AlphaFoldDB" id="A0A2P5YQ34"/>
<accession>A0A2P5YQ34</accession>
<dbReference type="EMBL" id="KZ662900">
    <property type="protein sequence ID" value="PPS17700.1"/>
    <property type="molecule type" value="Genomic_DNA"/>
</dbReference>
<sequence>MVVGGGLKCNGGGRGRSVGEATVARERWKGSVGWRGDGGERGGLDGRGVRLLVAKERGKVWKGKKGRRSIEAMVLVWSVLGTQLWGLRGAAVKARGL</sequence>
<name>A0A2P5YQ34_GOSBA</name>
<evidence type="ECO:0000313" key="1">
    <source>
        <dbReference type="EMBL" id="PPS17700.1"/>
    </source>
</evidence>